<dbReference type="EMBL" id="CM031814">
    <property type="protein sequence ID" value="KAG6650912.1"/>
    <property type="molecule type" value="Genomic_DNA"/>
</dbReference>
<sequence>MAEASRSLETKSSFKKNRKLKRLSWAINYDTRGEKGTIYAVFTDKSIQLLGKNQYTSNVELGSTRIEIKHFGHQLPGKGRRMRPIMGLTMHYHSRGNLLYKCHCY</sequence>
<dbReference type="AlphaFoldDB" id="A0A8T1Q967"/>
<organism evidence="1 2">
    <name type="scientific">Carya illinoinensis</name>
    <name type="common">Pecan</name>
    <dbReference type="NCBI Taxonomy" id="32201"/>
    <lineage>
        <taxon>Eukaryota</taxon>
        <taxon>Viridiplantae</taxon>
        <taxon>Streptophyta</taxon>
        <taxon>Embryophyta</taxon>
        <taxon>Tracheophyta</taxon>
        <taxon>Spermatophyta</taxon>
        <taxon>Magnoliopsida</taxon>
        <taxon>eudicotyledons</taxon>
        <taxon>Gunneridae</taxon>
        <taxon>Pentapetalae</taxon>
        <taxon>rosids</taxon>
        <taxon>fabids</taxon>
        <taxon>Fagales</taxon>
        <taxon>Juglandaceae</taxon>
        <taxon>Carya</taxon>
    </lineage>
</organism>
<accession>A0A8T1Q967</accession>
<reference evidence="1" key="1">
    <citation type="submission" date="2020-12" db="EMBL/GenBank/DDBJ databases">
        <title>WGS assembly of Carya illinoinensis cv. Pawnee.</title>
        <authorList>
            <person name="Platts A."/>
            <person name="Shu S."/>
            <person name="Wright S."/>
            <person name="Barry K."/>
            <person name="Edger P."/>
            <person name="Pires J.C."/>
            <person name="Schmutz J."/>
        </authorList>
    </citation>
    <scope>NUCLEOTIDE SEQUENCE</scope>
    <source>
        <tissue evidence="1">Leaf</tissue>
    </source>
</reference>
<gene>
    <name evidence="1" type="ORF">CIPAW_06G075700</name>
</gene>
<keyword evidence="2" id="KW-1185">Reference proteome</keyword>
<proteinExistence type="predicted"/>
<comment type="caution">
    <text evidence="1">The sequence shown here is derived from an EMBL/GenBank/DDBJ whole genome shotgun (WGS) entry which is preliminary data.</text>
</comment>
<evidence type="ECO:0000313" key="1">
    <source>
        <dbReference type="EMBL" id="KAG6650912.1"/>
    </source>
</evidence>
<protein>
    <submittedName>
        <fullName evidence="1">Uncharacterized protein</fullName>
    </submittedName>
</protein>
<dbReference type="Proteomes" id="UP000811609">
    <property type="component" value="Chromosome 6"/>
</dbReference>
<name>A0A8T1Q967_CARIL</name>
<evidence type="ECO:0000313" key="2">
    <source>
        <dbReference type="Proteomes" id="UP000811609"/>
    </source>
</evidence>